<keyword evidence="2" id="KW-0808">Transferase</keyword>
<evidence type="ECO:0000313" key="3">
    <source>
        <dbReference type="Proteomes" id="UP000606624"/>
    </source>
</evidence>
<dbReference type="GO" id="GO:0016757">
    <property type="term" value="F:glycosyltransferase activity"/>
    <property type="evidence" value="ECO:0007669"/>
    <property type="project" value="InterPro"/>
</dbReference>
<dbReference type="EMBL" id="CAJHIN010000001">
    <property type="protein sequence ID" value="CAD6490154.1"/>
    <property type="molecule type" value="Genomic_DNA"/>
</dbReference>
<dbReference type="PANTHER" id="PTHR45947">
    <property type="entry name" value="SULFOQUINOVOSYL TRANSFERASE SQD2"/>
    <property type="match status" value="1"/>
</dbReference>
<dbReference type="PANTHER" id="PTHR45947:SF3">
    <property type="entry name" value="SULFOQUINOVOSYL TRANSFERASE SQD2"/>
    <property type="match status" value="1"/>
</dbReference>
<comment type="caution">
    <text evidence="2">The sequence shown here is derived from an EMBL/GenBank/DDBJ whole genome shotgun (WGS) entry which is preliminary data.</text>
</comment>
<dbReference type="CDD" id="cd03801">
    <property type="entry name" value="GT4_PimA-like"/>
    <property type="match status" value="1"/>
</dbReference>
<dbReference type="Pfam" id="PF00534">
    <property type="entry name" value="Glycos_transf_1"/>
    <property type="match status" value="1"/>
</dbReference>
<dbReference type="InterPro" id="IPR050194">
    <property type="entry name" value="Glycosyltransferase_grp1"/>
</dbReference>
<dbReference type="Gene3D" id="3.40.50.2000">
    <property type="entry name" value="Glycogen Phosphorylase B"/>
    <property type="match status" value="2"/>
</dbReference>
<feature type="domain" description="Glycosyl transferase family 1" evidence="1">
    <location>
        <begin position="148"/>
        <end position="308"/>
    </location>
</feature>
<reference evidence="2" key="1">
    <citation type="submission" date="2020-10" db="EMBL/GenBank/DDBJ databases">
        <authorList>
            <person name="Hahn C.J."/>
            <person name="Laso-Perez R."/>
            <person name="Vulcano F."/>
            <person name="Vaziourakis K.-M."/>
            <person name="Stokke R."/>
            <person name="Steen I.H."/>
            <person name="Teske A."/>
            <person name="Boetius A."/>
            <person name="Liebeke M."/>
            <person name="Amann R."/>
            <person name="Knittel K."/>
        </authorList>
    </citation>
    <scope>NUCLEOTIDE SEQUENCE</scope>
    <source>
        <strain evidence="2">Gfbio:e3339647-f889-4370-9287-4fb5cb688e4c:AG392E03_GoMArc1</strain>
    </source>
</reference>
<evidence type="ECO:0000259" key="1">
    <source>
        <dbReference type="Pfam" id="PF00534"/>
    </source>
</evidence>
<evidence type="ECO:0000313" key="2">
    <source>
        <dbReference type="EMBL" id="CAD6490154.1"/>
    </source>
</evidence>
<name>A0A811T6E2_9EURY</name>
<accession>A0A811T6E2</accession>
<proteinExistence type="predicted"/>
<dbReference type="Proteomes" id="UP000606624">
    <property type="component" value="Unassembled WGS sequence"/>
</dbReference>
<gene>
    <name evidence="2" type="ORF">KFBDDELM_00032</name>
</gene>
<organism evidence="2 3">
    <name type="scientific">Candidatus Argoarchaeum ethanivorans</name>
    <dbReference type="NCBI Taxonomy" id="2608793"/>
    <lineage>
        <taxon>Archaea</taxon>
        <taxon>Methanobacteriati</taxon>
        <taxon>Methanobacteriota</taxon>
        <taxon>Stenosarchaea group</taxon>
        <taxon>Methanomicrobia</taxon>
        <taxon>Methanosarcinales</taxon>
        <taxon>Methanosarcinales incertae sedis</taxon>
        <taxon>GOM Arc I cluster</taxon>
        <taxon>Candidatus Argoarchaeum</taxon>
    </lineage>
</organism>
<sequence>MKICLIGEYSEDLEEGMRKIAFHLSKELSKRHDVLSLNIKKIFSKDFWKEIKDFKPQIIHYIPGPSIVSFIIVKALAFYCKGAKTVVSATHPSHFRFSKNIVPFLKPDLILTQSHGSERMFIDLGCKTEFLPSGVDVEKFIPVSKEVKKELRERYDIDEDKFIILHVGSVKEGRGIEIFKNIQTKGDQVIIVGNKSMGVEKQIFRGIKESGCKIWIKYFNNIEEIYVLSDCYIFSTPPMNKTNSIEIPLSIVEAMSCNLPVITTKFEALPRIFKEGNGLIFVNKEEEFIDALKKIKKTDRDIKTREKVLPYAWENIVERLEKIYEKLVFNSKGGDG</sequence>
<dbReference type="AlphaFoldDB" id="A0A811T6E2"/>
<dbReference type="InterPro" id="IPR001296">
    <property type="entry name" value="Glyco_trans_1"/>
</dbReference>
<protein>
    <submittedName>
        <fullName evidence="2">Glycosyl transferases group 1</fullName>
    </submittedName>
</protein>
<dbReference type="SUPFAM" id="SSF53756">
    <property type="entry name" value="UDP-Glycosyltransferase/glycogen phosphorylase"/>
    <property type="match status" value="1"/>
</dbReference>